<dbReference type="Pfam" id="PF00342">
    <property type="entry name" value="PGI"/>
    <property type="match status" value="1"/>
</dbReference>
<evidence type="ECO:0000256" key="3">
    <source>
        <dbReference type="ARBA" id="ARBA00022432"/>
    </source>
</evidence>
<dbReference type="InterPro" id="IPR018189">
    <property type="entry name" value="Phosphoglucose_isomerase_CS"/>
</dbReference>
<dbReference type="GO" id="GO:0005829">
    <property type="term" value="C:cytosol"/>
    <property type="evidence" value="ECO:0007669"/>
    <property type="project" value="TreeGrafter"/>
</dbReference>
<dbReference type="HAMAP" id="MF_00473">
    <property type="entry name" value="G6P_isomerase"/>
    <property type="match status" value="1"/>
</dbReference>
<dbReference type="GO" id="GO:0051156">
    <property type="term" value="P:glucose 6-phosphate metabolic process"/>
    <property type="evidence" value="ECO:0007669"/>
    <property type="project" value="TreeGrafter"/>
</dbReference>
<dbReference type="PANTHER" id="PTHR11469">
    <property type="entry name" value="GLUCOSE-6-PHOSPHATE ISOMERASE"/>
    <property type="match status" value="1"/>
</dbReference>
<dbReference type="SUPFAM" id="SSF53697">
    <property type="entry name" value="SIS domain"/>
    <property type="match status" value="1"/>
</dbReference>
<dbReference type="EC" id="5.3.1.9" evidence="7"/>
<keyword evidence="4 7" id="KW-0324">Glycolysis</keyword>
<keyword evidence="5 7" id="KW-0413">Isomerase</keyword>
<sequence>MASPDRFGALKTHAQSLQEQSLRQMFAADAERFDKFSARFEDLLLDYSKSIIDQKSLDLLLQLAKDAGVAERRDAMFAGEKINGTEGRAVLHTALRNQSDDPVVVGGKDVMPDIRGVLDAMSFFADGIRSGEIAGSGGQAFTDVVNIGIGGSDLGPAMTTLALSPYHDGPALHYVSNVDGAHIADTLDALDPETTLVIVASKTFTTIETMTNAQTARKWIAGTLGEEAVGDHFAAVSTALEKVGEFGIDESRVFGFWDWVGGRYSVWSAIGLPLMLAIGPDAFADFLAGAHAMDKHFQDAELNQNLPVLMGLVGVWNRDVLGYSSRAVLPYDQRLSRLPAYLQQLDMESNGKQVKLDGTPVDEQTGPLVWGEPGTNGQHAFYQLIHQGTTVIPCEFIIALNGHEADLGHHHELLVANCLAQSEALMLGKTLEEATAQLTEKGMRPDKIAALAPHKVFPGNRPSITLVHESLTPFTLGRLIALYEHRVFVEGVIWGINSFDQWGVELGKELALALQPMLQGKISAEGKDSSTRGLLALFQKSN</sequence>
<dbReference type="InterPro" id="IPR023096">
    <property type="entry name" value="G6P_Isomerase_C"/>
</dbReference>
<dbReference type="InterPro" id="IPR035482">
    <property type="entry name" value="SIS_PGI_2"/>
</dbReference>
<keyword evidence="3 7" id="KW-0312">Gluconeogenesis</keyword>
<comment type="catalytic activity">
    <reaction evidence="6 7 8">
        <text>alpha-D-glucose 6-phosphate = beta-D-fructose 6-phosphate</text>
        <dbReference type="Rhea" id="RHEA:11816"/>
        <dbReference type="ChEBI" id="CHEBI:57634"/>
        <dbReference type="ChEBI" id="CHEBI:58225"/>
        <dbReference type="EC" id="5.3.1.9"/>
    </reaction>
</comment>
<evidence type="ECO:0000313" key="9">
    <source>
        <dbReference type="EMBL" id="MBO0343619.1"/>
    </source>
</evidence>
<dbReference type="Proteomes" id="UP000664779">
    <property type="component" value="Unassembled WGS sequence"/>
</dbReference>
<accession>A0A939EJ88</accession>
<feature type="active site" description="Proton donor" evidence="7">
    <location>
        <position position="348"/>
    </location>
</feature>
<feature type="active site" evidence="7">
    <location>
        <position position="379"/>
    </location>
</feature>
<dbReference type="Gene3D" id="1.10.1390.10">
    <property type="match status" value="1"/>
</dbReference>
<comment type="pathway">
    <text evidence="7">Carbohydrate biosynthesis; gluconeogenesis.</text>
</comment>
<evidence type="ECO:0000256" key="6">
    <source>
        <dbReference type="ARBA" id="ARBA00029321"/>
    </source>
</evidence>
<dbReference type="GO" id="GO:0006094">
    <property type="term" value="P:gluconeogenesis"/>
    <property type="evidence" value="ECO:0007669"/>
    <property type="project" value="UniProtKB-UniRule"/>
</dbReference>
<dbReference type="GO" id="GO:0048029">
    <property type="term" value="F:monosaccharide binding"/>
    <property type="evidence" value="ECO:0007669"/>
    <property type="project" value="TreeGrafter"/>
</dbReference>
<comment type="function">
    <text evidence="7">Catalyzes the reversible isomerization of glucose-6-phosphate to fructose-6-phosphate.</text>
</comment>
<dbReference type="GO" id="GO:0097367">
    <property type="term" value="F:carbohydrate derivative binding"/>
    <property type="evidence" value="ECO:0007669"/>
    <property type="project" value="InterPro"/>
</dbReference>
<dbReference type="PROSITE" id="PS00765">
    <property type="entry name" value="P_GLUCOSE_ISOMERASE_1"/>
    <property type="match status" value="1"/>
</dbReference>
<feature type="active site" evidence="7">
    <location>
        <position position="508"/>
    </location>
</feature>
<comment type="similarity">
    <text evidence="2 7 8">Belongs to the GPI family.</text>
</comment>
<evidence type="ECO:0000256" key="8">
    <source>
        <dbReference type="RuleBase" id="RU000612"/>
    </source>
</evidence>
<evidence type="ECO:0000256" key="5">
    <source>
        <dbReference type="ARBA" id="ARBA00023235"/>
    </source>
</evidence>
<dbReference type="PROSITE" id="PS00174">
    <property type="entry name" value="P_GLUCOSE_ISOMERASE_2"/>
    <property type="match status" value="1"/>
</dbReference>
<dbReference type="InterPro" id="IPR046348">
    <property type="entry name" value="SIS_dom_sf"/>
</dbReference>
<comment type="pathway">
    <text evidence="1 7 8">Carbohydrate degradation; glycolysis; D-glyceraldehyde 3-phosphate and glycerone phosphate from D-glucose: step 2/4.</text>
</comment>
<dbReference type="Gene3D" id="3.40.50.10490">
    <property type="entry name" value="Glucose-6-phosphate isomerase like protein, domain 1"/>
    <property type="match status" value="2"/>
</dbReference>
<evidence type="ECO:0000256" key="1">
    <source>
        <dbReference type="ARBA" id="ARBA00004926"/>
    </source>
</evidence>
<evidence type="ECO:0000313" key="10">
    <source>
        <dbReference type="Proteomes" id="UP000664779"/>
    </source>
</evidence>
<dbReference type="PANTHER" id="PTHR11469:SF1">
    <property type="entry name" value="GLUCOSE-6-PHOSPHATE ISOMERASE"/>
    <property type="match status" value="1"/>
</dbReference>
<dbReference type="PRINTS" id="PR00662">
    <property type="entry name" value="G6PISOMERASE"/>
</dbReference>
<dbReference type="AlphaFoldDB" id="A0A939EJ88"/>
<dbReference type="EMBL" id="JAFLNF010000001">
    <property type="protein sequence ID" value="MBO0343619.1"/>
    <property type="molecule type" value="Genomic_DNA"/>
</dbReference>
<reference evidence="9" key="1">
    <citation type="submission" date="2021-03" db="EMBL/GenBank/DDBJ databases">
        <title>Roseibium sp. CAU 1637 isolated from Incheon.</title>
        <authorList>
            <person name="Kim W."/>
        </authorList>
    </citation>
    <scope>NUCLEOTIDE SEQUENCE</scope>
    <source>
        <strain evidence="9">CAU 1637</strain>
    </source>
</reference>
<dbReference type="GO" id="GO:0006096">
    <property type="term" value="P:glycolytic process"/>
    <property type="evidence" value="ECO:0007669"/>
    <property type="project" value="UniProtKB-UniRule"/>
</dbReference>
<keyword evidence="10" id="KW-1185">Reference proteome</keyword>
<dbReference type="RefSeq" id="WP_206937112.1">
    <property type="nucleotide sequence ID" value="NZ_JAFLNF010000001.1"/>
</dbReference>
<dbReference type="GO" id="GO:0004347">
    <property type="term" value="F:glucose-6-phosphate isomerase activity"/>
    <property type="evidence" value="ECO:0007669"/>
    <property type="project" value="UniProtKB-UniRule"/>
</dbReference>
<dbReference type="CDD" id="cd05016">
    <property type="entry name" value="SIS_PGI_2"/>
    <property type="match status" value="1"/>
</dbReference>
<dbReference type="CDD" id="cd05015">
    <property type="entry name" value="SIS_PGI_1"/>
    <property type="match status" value="1"/>
</dbReference>
<dbReference type="InterPro" id="IPR035476">
    <property type="entry name" value="SIS_PGI_1"/>
</dbReference>
<comment type="subcellular location">
    <subcellularLocation>
        <location evidence="7">Cytoplasm</location>
    </subcellularLocation>
</comment>
<comment type="caution">
    <text evidence="9">The sequence shown here is derived from an EMBL/GenBank/DDBJ whole genome shotgun (WGS) entry which is preliminary data.</text>
</comment>
<evidence type="ECO:0000256" key="7">
    <source>
        <dbReference type="HAMAP-Rule" id="MF_00473"/>
    </source>
</evidence>
<dbReference type="InterPro" id="IPR001672">
    <property type="entry name" value="G6P_Isomerase"/>
</dbReference>
<gene>
    <name evidence="7 9" type="primary">pgi</name>
    <name evidence="9" type="ORF">J0X15_00160</name>
</gene>
<name>A0A939EJ88_9HYPH</name>
<proteinExistence type="inferred from homology"/>
<organism evidence="9 10">
    <name type="scientific">Roseibium limicola</name>
    <dbReference type="NCBI Taxonomy" id="2816037"/>
    <lineage>
        <taxon>Bacteria</taxon>
        <taxon>Pseudomonadati</taxon>
        <taxon>Pseudomonadota</taxon>
        <taxon>Alphaproteobacteria</taxon>
        <taxon>Hyphomicrobiales</taxon>
        <taxon>Stappiaceae</taxon>
        <taxon>Roseibium</taxon>
    </lineage>
</organism>
<dbReference type="NCBIfam" id="NF001211">
    <property type="entry name" value="PRK00179.1"/>
    <property type="match status" value="1"/>
</dbReference>
<evidence type="ECO:0000256" key="2">
    <source>
        <dbReference type="ARBA" id="ARBA00006604"/>
    </source>
</evidence>
<protein>
    <recommendedName>
        <fullName evidence="7">Glucose-6-phosphate isomerase</fullName>
        <shortName evidence="7">GPI</shortName>
        <ecNumber evidence="7">5.3.1.9</ecNumber>
    </recommendedName>
    <alternativeName>
        <fullName evidence="7">Phosphoglucose isomerase</fullName>
        <shortName evidence="7">PGI</shortName>
    </alternativeName>
    <alternativeName>
        <fullName evidence="7">Phosphohexose isomerase</fullName>
        <shortName evidence="7">PHI</shortName>
    </alternativeName>
</protein>
<dbReference type="PROSITE" id="PS51463">
    <property type="entry name" value="P_GLUCOSE_ISOMERASE_3"/>
    <property type="match status" value="1"/>
</dbReference>
<keyword evidence="7" id="KW-0963">Cytoplasm</keyword>
<evidence type="ECO:0000256" key="4">
    <source>
        <dbReference type="ARBA" id="ARBA00023152"/>
    </source>
</evidence>